<dbReference type="GO" id="GO:0007520">
    <property type="term" value="P:myoblast fusion"/>
    <property type="evidence" value="ECO:0007669"/>
    <property type="project" value="TreeGrafter"/>
</dbReference>
<dbReference type="InterPro" id="IPR027357">
    <property type="entry name" value="DOCKER_dom"/>
</dbReference>
<dbReference type="KEGG" id="dci:103521408"/>
<dbReference type="FunFam" id="1.20.58.740:FF:000004">
    <property type="entry name" value="Dedicator of cytokinesis protein 1"/>
    <property type="match status" value="1"/>
</dbReference>
<dbReference type="InterPro" id="IPR056372">
    <property type="entry name" value="TPR_DOCK"/>
</dbReference>
<sequence>VRDYFSRPFENQAWANWFHCACVFLTQPALQLENFSPEKRARILARYKDMRRDAAFEIRTMWFNLPSHYEVVENQAWANWFHCACVFLTQPALQLENFSPEKRARILARYKDMRRDAVSMGNEFASLWLERKVLVISSVLPGILRWFPVISTETFHISPLRYRWGMSLPRYDVQINKVDPIMCAEDQRKFADKPISEQIIRYYRCNRVQKFKYSRPYRKSLELSNGSTTSLVSMGNEFASLWLERKVLVISSVLPGILRWFPVISTETFHISPLKCAIETMESTNRSLKELILSHKNDSSLALHPLSMKLNGIVDAAVNGGIVNYETAFFSSDYIHSHPDDTAHITKLRDLIASQIPLLEVGIAIHAQRIPPALGPFHKRLEHCFQELRQAVEAKYGKQTCDIRLDTESAVKLRRHASVDSAASPGISHKSSSSISSSITGLAGPVIADGVRLFGTFNSRKDKKERKRRAVKTESKCSLDSNASSLWYTVGDLDTSSGSGPVIELTEQ</sequence>
<dbReference type="GO" id="GO:0007264">
    <property type="term" value="P:small GTPase-mediated signal transduction"/>
    <property type="evidence" value="ECO:0007669"/>
    <property type="project" value="InterPro"/>
</dbReference>
<dbReference type="InterPro" id="IPR046773">
    <property type="entry name" value="DOCKER_Lobe_C"/>
</dbReference>
<dbReference type="PaxDb" id="121845-A0A1S3DMC3"/>
<dbReference type="GO" id="GO:0005886">
    <property type="term" value="C:plasma membrane"/>
    <property type="evidence" value="ECO:0007669"/>
    <property type="project" value="TreeGrafter"/>
</dbReference>
<dbReference type="InterPro" id="IPR043162">
    <property type="entry name" value="DOCK_C_lobe_C"/>
</dbReference>
<dbReference type="Proteomes" id="UP000079169">
    <property type="component" value="Unplaced"/>
</dbReference>
<dbReference type="Gene3D" id="1.20.58.740">
    <property type="match status" value="1"/>
</dbReference>
<dbReference type="GeneID" id="103521408"/>
<feature type="domain" description="DOCKER" evidence="2">
    <location>
        <begin position="1"/>
        <end position="401"/>
    </location>
</feature>
<dbReference type="PANTHER" id="PTHR45653">
    <property type="entry name" value="DEDICATOR OF CYTOKINESIS"/>
    <property type="match status" value="1"/>
</dbReference>
<dbReference type="PANTHER" id="PTHR45653:SF10">
    <property type="entry name" value="MYOBLAST CITY, ISOFORM B"/>
    <property type="match status" value="1"/>
</dbReference>
<dbReference type="PROSITE" id="PS51651">
    <property type="entry name" value="DOCKER"/>
    <property type="match status" value="1"/>
</dbReference>
<feature type="non-terminal residue" evidence="4">
    <location>
        <position position="1"/>
    </location>
</feature>
<dbReference type="STRING" id="121845.A0A1S3DMC3"/>
<dbReference type="Pfam" id="PF20421">
    <property type="entry name" value="DHR-2_Lobe_C"/>
    <property type="match status" value="1"/>
</dbReference>
<protein>
    <submittedName>
        <fullName evidence="4">Dedicator of cytokinesis protein 1-like</fullName>
    </submittedName>
</protein>
<keyword evidence="3" id="KW-1185">Reference proteome</keyword>
<dbReference type="GO" id="GO:0031267">
    <property type="term" value="F:small GTPase binding"/>
    <property type="evidence" value="ECO:0007669"/>
    <property type="project" value="TreeGrafter"/>
</dbReference>
<dbReference type="Pfam" id="PF23554">
    <property type="entry name" value="TPR_DOCK"/>
    <property type="match status" value="2"/>
</dbReference>
<evidence type="ECO:0000256" key="1">
    <source>
        <dbReference type="PROSITE-ProRule" id="PRU00984"/>
    </source>
</evidence>
<organism evidence="3 4">
    <name type="scientific">Diaphorina citri</name>
    <name type="common">Asian citrus psyllid</name>
    <dbReference type="NCBI Taxonomy" id="121845"/>
    <lineage>
        <taxon>Eukaryota</taxon>
        <taxon>Metazoa</taxon>
        <taxon>Ecdysozoa</taxon>
        <taxon>Arthropoda</taxon>
        <taxon>Hexapoda</taxon>
        <taxon>Insecta</taxon>
        <taxon>Pterygota</taxon>
        <taxon>Neoptera</taxon>
        <taxon>Paraneoptera</taxon>
        <taxon>Hemiptera</taxon>
        <taxon>Sternorrhyncha</taxon>
        <taxon>Psylloidea</taxon>
        <taxon>Psyllidae</taxon>
        <taxon>Diaphorininae</taxon>
        <taxon>Diaphorina</taxon>
    </lineage>
</organism>
<dbReference type="InterPro" id="IPR026791">
    <property type="entry name" value="DOCK"/>
</dbReference>
<evidence type="ECO:0000313" key="4">
    <source>
        <dbReference type="RefSeq" id="XP_008484740.1"/>
    </source>
</evidence>
<dbReference type="GO" id="GO:0005737">
    <property type="term" value="C:cytoplasm"/>
    <property type="evidence" value="ECO:0007669"/>
    <property type="project" value="TreeGrafter"/>
</dbReference>
<dbReference type="RefSeq" id="XP_008484740.1">
    <property type="nucleotide sequence ID" value="XM_008486518.1"/>
</dbReference>
<proteinExistence type="inferred from homology"/>
<dbReference type="GO" id="GO:0005085">
    <property type="term" value="F:guanyl-nucleotide exchange factor activity"/>
    <property type="evidence" value="ECO:0007669"/>
    <property type="project" value="InterPro"/>
</dbReference>
<name>A0A1S3DMC3_DIACI</name>
<evidence type="ECO:0000313" key="3">
    <source>
        <dbReference type="Proteomes" id="UP000079169"/>
    </source>
</evidence>
<comment type="similarity">
    <text evidence="1">Belongs to the DOCK family.</text>
</comment>
<dbReference type="AlphaFoldDB" id="A0A1S3DMC3"/>
<gene>
    <name evidence="4" type="primary">LOC103521408</name>
</gene>
<feature type="non-terminal residue" evidence="4">
    <location>
        <position position="508"/>
    </location>
</feature>
<accession>A0A1S3DMC3</accession>
<dbReference type="GO" id="GO:0016477">
    <property type="term" value="P:cell migration"/>
    <property type="evidence" value="ECO:0007669"/>
    <property type="project" value="TreeGrafter"/>
</dbReference>
<reference evidence="4" key="1">
    <citation type="submission" date="2025-08" db="UniProtKB">
        <authorList>
            <consortium name="RefSeq"/>
        </authorList>
    </citation>
    <scope>IDENTIFICATION</scope>
</reference>
<evidence type="ECO:0000259" key="2">
    <source>
        <dbReference type="PROSITE" id="PS51651"/>
    </source>
</evidence>